<dbReference type="PANTHER" id="PTHR36009">
    <property type="match status" value="1"/>
</dbReference>
<dbReference type="EMBL" id="JALJOR010000002">
    <property type="protein sequence ID" value="KAK9823773.1"/>
    <property type="molecule type" value="Genomic_DNA"/>
</dbReference>
<protein>
    <recommendedName>
        <fullName evidence="5">DUF2834 domain-containing protein</fullName>
    </recommendedName>
</protein>
<keyword evidence="2" id="KW-0472">Membrane</keyword>
<keyword evidence="2" id="KW-1133">Transmembrane helix</keyword>
<keyword evidence="4" id="KW-1185">Reference proteome</keyword>
<dbReference type="AlphaFoldDB" id="A0AAW1QQL1"/>
<reference evidence="3 4" key="1">
    <citation type="journal article" date="2024" name="Nat. Commun.">
        <title>Phylogenomics reveals the evolutionary origins of lichenization in chlorophyte algae.</title>
        <authorList>
            <person name="Puginier C."/>
            <person name="Libourel C."/>
            <person name="Otte J."/>
            <person name="Skaloud P."/>
            <person name="Haon M."/>
            <person name="Grisel S."/>
            <person name="Petersen M."/>
            <person name="Berrin J.G."/>
            <person name="Delaux P.M."/>
            <person name="Dal Grande F."/>
            <person name="Keller J."/>
        </authorList>
    </citation>
    <scope>NUCLEOTIDE SEQUENCE [LARGE SCALE GENOMIC DNA]</scope>
    <source>
        <strain evidence="3 4">SAG 2043</strain>
    </source>
</reference>
<feature type="transmembrane region" description="Helical" evidence="2">
    <location>
        <begin position="148"/>
        <end position="168"/>
    </location>
</feature>
<sequence>MLLSRQAGGLVSRVLSGPQAARTLQIPTTCACGSVLQSAQSRIYSGMCTTRTLLLRQRSQLHRHQVRCRAEERPASQLADQGPKQSQEPPQQPATSNLAVSIGIGLVYAALLGYAFFLSPNQTPFRDQYFLEKLVGVGVQDGVTINSVFSQLFLIMGVYPAIYAALLIPSARSANKIPAWPFVAVSFFLGAFALGPYFALWSPSQDVQAPPRKEELEGWKNLGLKITESRANGILLLVASLVIFGQAATAGGAAWAEYGRLFDESRFVHVTSVDFLTLSCFAPFWMYNDASARQWEPRDKLLPILSLLPVVGPAIYLVLRPRAE</sequence>
<evidence type="ECO:0000313" key="3">
    <source>
        <dbReference type="EMBL" id="KAK9823773.1"/>
    </source>
</evidence>
<feature type="compositionally biased region" description="Polar residues" evidence="1">
    <location>
        <begin position="83"/>
        <end position="94"/>
    </location>
</feature>
<name>A0AAW1QQL1_9CHLO</name>
<accession>A0AAW1QQL1</accession>
<evidence type="ECO:0000256" key="1">
    <source>
        <dbReference type="SAM" id="MobiDB-lite"/>
    </source>
</evidence>
<keyword evidence="2" id="KW-0812">Transmembrane</keyword>
<evidence type="ECO:0000256" key="2">
    <source>
        <dbReference type="SAM" id="Phobius"/>
    </source>
</evidence>
<feature type="region of interest" description="Disordered" evidence="1">
    <location>
        <begin position="72"/>
        <end position="94"/>
    </location>
</feature>
<feature type="transmembrane region" description="Helical" evidence="2">
    <location>
        <begin position="267"/>
        <end position="286"/>
    </location>
</feature>
<organism evidence="3 4">
    <name type="scientific">[Myrmecia] bisecta</name>
    <dbReference type="NCBI Taxonomy" id="41462"/>
    <lineage>
        <taxon>Eukaryota</taxon>
        <taxon>Viridiplantae</taxon>
        <taxon>Chlorophyta</taxon>
        <taxon>core chlorophytes</taxon>
        <taxon>Trebouxiophyceae</taxon>
        <taxon>Trebouxiales</taxon>
        <taxon>Trebouxiaceae</taxon>
        <taxon>Myrmecia</taxon>
    </lineage>
</organism>
<comment type="caution">
    <text evidence="3">The sequence shown here is derived from an EMBL/GenBank/DDBJ whole genome shotgun (WGS) entry which is preliminary data.</text>
</comment>
<feature type="transmembrane region" description="Helical" evidence="2">
    <location>
        <begin position="98"/>
        <end position="117"/>
    </location>
</feature>
<evidence type="ECO:0008006" key="5">
    <source>
        <dbReference type="Google" id="ProtNLM"/>
    </source>
</evidence>
<proteinExistence type="predicted"/>
<feature type="transmembrane region" description="Helical" evidence="2">
    <location>
        <begin position="234"/>
        <end position="255"/>
    </location>
</feature>
<gene>
    <name evidence="3" type="ORF">WJX72_005409</name>
</gene>
<evidence type="ECO:0000313" key="4">
    <source>
        <dbReference type="Proteomes" id="UP001489004"/>
    </source>
</evidence>
<feature type="transmembrane region" description="Helical" evidence="2">
    <location>
        <begin position="301"/>
        <end position="319"/>
    </location>
</feature>
<dbReference type="PANTHER" id="PTHR36009:SF3">
    <property type="entry name" value="TRANSMEMBRANE PROTEIN"/>
    <property type="match status" value="1"/>
</dbReference>
<feature type="transmembrane region" description="Helical" evidence="2">
    <location>
        <begin position="180"/>
        <end position="200"/>
    </location>
</feature>
<dbReference type="Proteomes" id="UP001489004">
    <property type="component" value="Unassembled WGS sequence"/>
</dbReference>